<dbReference type="GO" id="GO:0004462">
    <property type="term" value="F:lactoylglutathione lyase activity"/>
    <property type="evidence" value="ECO:0007669"/>
    <property type="project" value="InterPro"/>
</dbReference>
<keyword evidence="4" id="KW-1185">Reference proteome</keyword>
<reference evidence="3" key="1">
    <citation type="submission" date="2023-01" db="EMBL/GenBank/DDBJ databases">
        <title>Genome assembly of the deep-sea coral Lophelia pertusa.</title>
        <authorList>
            <person name="Herrera S."/>
            <person name="Cordes E."/>
        </authorList>
    </citation>
    <scope>NUCLEOTIDE SEQUENCE</scope>
    <source>
        <strain evidence="3">USNM1676648</strain>
        <tissue evidence="3">Polyp</tissue>
    </source>
</reference>
<protein>
    <recommendedName>
        <fullName evidence="2">Glyoxalase/fosfomycin resistance/dioxygenase domain-containing protein</fullName>
    </recommendedName>
</protein>
<evidence type="ECO:0000256" key="1">
    <source>
        <dbReference type="ARBA" id="ARBA00022723"/>
    </source>
</evidence>
<evidence type="ECO:0000313" key="3">
    <source>
        <dbReference type="EMBL" id="KAJ7372101.1"/>
    </source>
</evidence>
<comment type="caution">
    <text evidence="3">The sequence shown here is derived from an EMBL/GenBank/DDBJ whole genome shotgun (WGS) entry which is preliminary data.</text>
</comment>
<dbReference type="GO" id="GO:0046872">
    <property type="term" value="F:metal ion binding"/>
    <property type="evidence" value="ECO:0007669"/>
    <property type="project" value="UniProtKB-KW"/>
</dbReference>
<name>A0A9X0CQV4_9CNID</name>
<feature type="domain" description="Glyoxalase/fosfomycin resistance/dioxygenase" evidence="2">
    <location>
        <begin position="27"/>
        <end position="54"/>
    </location>
</feature>
<dbReference type="InterPro" id="IPR018146">
    <property type="entry name" value="Glyoxalase_1_CS"/>
</dbReference>
<organism evidence="3 4">
    <name type="scientific">Desmophyllum pertusum</name>
    <dbReference type="NCBI Taxonomy" id="174260"/>
    <lineage>
        <taxon>Eukaryota</taxon>
        <taxon>Metazoa</taxon>
        <taxon>Cnidaria</taxon>
        <taxon>Anthozoa</taxon>
        <taxon>Hexacorallia</taxon>
        <taxon>Scleractinia</taxon>
        <taxon>Caryophylliina</taxon>
        <taxon>Caryophylliidae</taxon>
        <taxon>Desmophyllum</taxon>
    </lineage>
</organism>
<dbReference type="Gene3D" id="3.10.180.10">
    <property type="entry name" value="2,3-Dihydroxybiphenyl 1,2-Dioxygenase, domain 1"/>
    <property type="match status" value="1"/>
</dbReference>
<dbReference type="PROSITE" id="PS00934">
    <property type="entry name" value="GLYOXALASE_I_1"/>
    <property type="match status" value="1"/>
</dbReference>
<dbReference type="InterPro" id="IPR004360">
    <property type="entry name" value="Glyas_Fos-R_dOase_dom"/>
</dbReference>
<dbReference type="AlphaFoldDB" id="A0A9X0CQV4"/>
<dbReference type="EMBL" id="MU826838">
    <property type="protein sequence ID" value="KAJ7372101.1"/>
    <property type="molecule type" value="Genomic_DNA"/>
</dbReference>
<gene>
    <name evidence="3" type="ORF">OS493_020526</name>
</gene>
<keyword evidence="1" id="KW-0479">Metal-binding</keyword>
<accession>A0A9X0CQV4</accession>
<evidence type="ECO:0000259" key="2">
    <source>
        <dbReference type="Pfam" id="PF00903"/>
    </source>
</evidence>
<dbReference type="Proteomes" id="UP001163046">
    <property type="component" value="Unassembled WGS sequence"/>
</dbReference>
<dbReference type="InterPro" id="IPR029068">
    <property type="entry name" value="Glyas_Bleomycin-R_OHBP_Dase"/>
</dbReference>
<evidence type="ECO:0000313" key="4">
    <source>
        <dbReference type="Proteomes" id="UP001163046"/>
    </source>
</evidence>
<dbReference type="SUPFAM" id="SSF54593">
    <property type="entry name" value="Glyoxalase/Bleomycin resistance protein/Dihydroxybiphenyl dioxygenase"/>
    <property type="match status" value="1"/>
</dbReference>
<dbReference type="OrthoDB" id="5371818at2759"/>
<dbReference type="Pfam" id="PF00903">
    <property type="entry name" value="Glyoxalase"/>
    <property type="match status" value="1"/>
</dbReference>
<sequence>MDDTAQKGKSSKSQESVEHCKQFSISHIDHIVLTVESIESTLKFYNRVLGMDEITFGQGRKALSFGIRNSTCIREGKSLNQKLQIQHQGLLTFAL</sequence>
<proteinExistence type="predicted"/>